<reference evidence="3" key="1">
    <citation type="submission" date="2016-10" db="EMBL/GenBank/DDBJ databases">
        <authorList>
            <person name="Varghese N."/>
        </authorList>
    </citation>
    <scope>NUCLEOTIDE SEQUENCE [LARGE SCALE GENOMIC DNA]</scope>
    <source>
        <strain evidence="3">DSM 20406</strain>
    </source>
</reference>
<dbReference type="eggNOG" id="ENOG5033EX2">
    <property type="taxonomic scope" value="Bacteria"/>
</dbReference>
<name>A0A1H6R8I1_9FIRM</name>
<feature type="domain" description="Plasmid pRiA4b Orf3-like" evidence="1">
    <location>
        <begin position="87"/>
        <end position="216"/>
    </location>
</feature>
<dbReference type="AlphaFoldDB" id="A0A1H6R8I1"/>
<proteinExistence type="predicted"/>
<dbReference type="STRING" id="322505.SAMN04487836_10269"/>
<gene>
    <name evidence="2" type="ORF">SAMN04487834_10073</name>
</gene>
<dbReference type="SUPFAM" id="SSF159941">
    <property type="entry name" value="MM3350-like"/>
    <property type="match status" value="1"/>
</dbReference>
<dbReference type="Proteomes" id="UP000183028">
    <property type="component" value="Unassembled WGS sequence"/>
</dbReference>
<evidence type="ECO:0000313" key="2">
    <source>
        <dbReference type="EMBL" id="SEI50766.1"/>
    </source>
</evidence>
<dbReference type="OrthoDB" id="9801392at2"/>
<dbReference type="RefSeq" id="WP_074731326.1">
    <property type="nucleotide sequence ID" value="NZ_CACWHD010000078.1"/>
</dbReference>
<dbReference type="EMBL" id="FNYK01000007">
    <property type="protein sequence ID" value="SEI50766.1"/>
    <property type="molecule type" value="Genomic_DNA"/>
</dbReference>
<dbReference type="Pfam" id="PF07929">
    <property type="entry name" value="PRiA4_ORF3"/>
    <property type="match status" value="1"/>
</dbReference>
<sequence length="290" mass="33934">MFKDSLDTFINQLVSDTLAYDDSYFQANVTKLHKAIGDDFYAYFRHLVEFQTTRGIFEGFDDEEFMKGVKVLLSHQLRDIKVLNGLYRFRVELVGHEEECWREFVIPGGMSLADLGYMILIAFNADGSHLFDITYRGDTYICDAQDQYDDFDQPYAADVQLALLKLRKGSRLDMNYDYGENWQFKIKVLNAHSVKHITKDADMSFGEGAGMNIWEDNHYDFDRYFIDPVGVKEEFEENGWDVQEFAEDVYDKDQCNSDLLENFYNMKTGYESKEPNFFDEVEEDDFGPLN</sequence>
<dbReference type="InterPro" id="IPR024047">
    <property type="entry name" value="MM3350-like_sf"/>
</dbReference>
<dbReference type="InterPro" id="IPR012912">
    <property type="entry name" value="Plasmid_pRiA4b_Orf3-like"/>
</dbReference>
<evidence type="ECO:0000313" key="3">
    <source>
        <dbReference type="Proteomes" id="UP000183028"/>
    </source>
</evidence>
<dbReference type="Gene3D" id="3.10.290.30">
    <property type="entry name" value="MM3350-like"/>
    <property type="match status" value="1"/>
</dbReference>
<keyword evidence="3" id="KW-1185">Reference proteome</keyword>
<evidence type="ECO:0000259" key="1">
    <source>
        <dbReference type="Pfam" id="PF07929"/>
    </source>
</evidence>
<protein>
    <submittedName>
        <fullName evidence="2">PRiA4b ORF-3-like protein</fullName>
    </submittedName>
</protein>
<organism evidence="2 3">
    <name type="scientific">Sharpea azabuensis</name>
    <dbReference type="NCBI Taxonomy" id="322505"/>
    <lineage>
        <taxon>Bacteria</taxon>
        <taxon>Bacillati</taxon>
        <taxon>Bacillota</taxon>
        <taxon>Erysipelotrichia</taxon>
        <taxon>Erysipelotrichales</taxon>
        <taxon>Coprobacillaceae</taxon>
        <taxon>Sharpea</taxon>
    </lineage>
</organism>
<accession>A0A1H6R8I1</accession>